<dbReference type="PANTHER" id="PTHR10342">
    <property type="entry name" value="ARYLSULFATASE"/>
    <property type="match status" value="1"/>
</dbReference>
<dbReference type="InterPro" id="IPR017850">
    <property type="entry name" value="Alkaline_phosphatase_core_sf"/>
</dbReference>
<dbReference type="InterPro" id="IPR047115">
    <property type="entry name" value="ARSB"/>
</dbReference>
<evidence type="ECO:0000256" key="2">
    <source>
        <dbReference type="ARBA" id="ARBA00022837"/>
    </source>
</evidence>
<dbReference type="AlphaFoldDB" id="A0A2T7PKA8"/>
<evidence type="ECO:0000256" key="3">
    <source>
        <dbReference type="ARBA" id="ARBA00023180"/>
    </source>
</evidence>
<accession>A0A2T7PKA8</accession>
<evidence type="ECO:0000313" key="5">
    <source>
        <dbReference type="Proteomes" id="UP000245119"/>
    </source>
</evidence>
<dbReference type="SUPFAM" id="SSF53649">
    <property type="entry name" value="Alkaline phosphatase-like"/>
    <property type="match status" value="1"/>
</dbReference>
<proteinExistence type="predicted"/>
<evidence type="ECO:0000256" key="1">
    <source>
        <dbReference type="ARBA" id="ARBA00022723"/>
    </source>
</evidence>
<sequence>MGKEGPRYEMLYEIDDVYDSSAIRQGPYKLVQGAREKRDGHFAPPEIKKEKNFKRDVDLQDYMLFNVINDPQENYDISQDHLDLVSHLKARLEYHWKFLVPSRGLHLEPSAHPMFNNGTWTPGWC</sequence>
<dbReference type="GO" id="GO:0046872">
    <property type="term" value="F:metal ion binding"/>
    <property type="evidence" value="ECO:0007669"/>
    <property type="project" value="UniProtKB-KW"/>
</dbReference>
<organism evidence="4 5">
    <name type="scientific">Pomacea canaliculata</name>
    <name type="common">Golden apple snail</name>
    <dbReference type="NCBI Taxonomy" id="400727"/>
    <lineage>
        <taxon>Eukaryota</taxon>
        <taxon>Metazoa</taxon>
        <taxon>Spiralia</taxon>
        <taxon>Lophotrochozoa</taxon>
        <taxon>Mollusca</taxon>
        <taxon>Gastropoda</taxon>
        <taxon>Caenogastropoda</taxon>
        <taxon>Architaenioglossa</taxon>
        <taxon>Ampullarioidea</taxon>
        <taxon>Ampullariidae</taxon>
        <taxon>Pomacea</taxon>
    </lineage>
</organism>
<name>A0A2T7PKA8_POMCA</name>
<keyword evidence="5" id="KW-1185">Reference proteome</keyword>
<dbReference type="Gene3D" id="3.30.1120.10">
    <property type="match status" value="1"/>
</dbReference>
<dbReference type="GO" id="GO:0008484">
    <property type="term" value="F:sulfuric ester hydrolase activity"/>
    <property type="evidence" value="ECO:0007669"/>
    <property type="project" value="InterPro"/>
</dbReference>
<reference evidence="4 5" key="1">
    <citation type="submission" date="2018-04" db="EMBL/GenBank/DDBJ databases">
        <title>The genome of golden apple snail Pomacea canaliculata provides insight into stress tolerance and invasive adaptation.</title>
        <authorList>
            <person name="Liu C."/>
            <person name="Liu B."/>
            <person name="Ren Y."/>
            <person name="Zhang Y."/>
            <person name="Wang H."/>
            <person name="Li S."/>
            <person name="Jiang F."/>
            <person name="Yin L."/>
            <person name="Zhang G."/>
            <person name="Qian W."/>
            <person name="Fan W."/>
        </authorList>
    </citation>
    <scope>NUCLEOTIDE SEQUENCE [LARGE SCALE GENOMIC DNA]</scope>
    <source>
        <strain evidence="4">SZHN2017</strain>
        <tissue evidence="4">Muscle</tissue>
    </source>
</reference>
<dbReference type="PANTHER" id="PTHR10342:SF273">
    <property type="entry name" value="RE14504P"/>
    <property type="match status" value="1"/>
</dbReference>
<keyword evidence="1" id="KW-0479">Metal-binding</keyword>
<dbReference type="Proteomes" id="UP000245119">
    <property type="component" value="Linkage Group LG3"/>
</dbReference>
<comment type="caution">
    <text evidence="4">The sequence shown here is derived from an EMBL/GenBank/DDBJ whole genome shotgun (WGS) entry which is preliminary data.</text>
</comment>
<protein>
    <recommendedName>
        <fullName evidence="6">Sulfatase N-terminal domain-containing protein</fullName>
    </recommendedName>
</protein>
<evidence type="ECO:0000313" key="4">
    <source>
        <dbReference type="EMBL" id="PVD33834.1"/>
    </source>
</evidence>
<gene>
    <name evidence="4" type="ORF">C0Q70_05095</name>
</gene>
<keyword evidence="2" id="KW-0106">Calcium</keyword>
<evidence type="ECO:0008006" key="6">
    <source>
        <dbReference type="Google" id="ProtNLM"/>
    </source>
</evidence>
<dbReference type="EMBL" id="PZQS01000003">
    <property type="protein sequence ID" value="PVD33834.1"/>
    <property type="molecule type" value="Genomic_DNA"/>
</dbReference>
<keyword evidence="3" id="KW-0325">Glycoprotein</keyword>